<evidence type="ECO:0000313" key="1">
    <source>
        <dbReference type="EMBL" id="QNN69343.1"/>
    </source>
</evidence>
<dbReference type="EMBL" id="CP060719">
    <property type="protein sequence ID" value="QNN69343.1"/>
    <property type="molecule type" value="Genomic_DNA"/>
</dbReference>
<keyword evidence="2" id="KW-1185">Reference proteome</keyword>
<dbReference type="InterPro" id="IPR043733">
    <property type="entry name" value="DUF5677"/>
</dbReference>
<dbReference type="AlphaFoldDB" id="A0A7G9SNB8"/>
<proteinExistence type="predicted"/>
<protein>
    <submittedName>
        <fullName evidence="1">Uncharacterized protein</fullName>
    </submittedName>
</protein>
<reference evidence="1 2" key="1">
    <citation type="submission" date="2020-08" db="EMBL/GenBank/DDBJ databases">
        <title>Genome sequence of Thermomonas carbonis KCTC 42013T.</title>
        <authorList>
            <person name="Hyun D.-W."/>
            <person name="Bae J.-W."/>
        </authorList>
    </citation>
    <scope>NUCLEOTIDE SEQUENCE [LARGE SCALE GENOMIC DNA]</scope>
    <source>
        <strain evidence="1 2">KCTC 42013</strain>
    </source>
</reference>
<accession>A0A7G9SNB8</accession>
<name>A0A7G9SNB8_9GAMM</name>
<dbReference type="RefSeq" id="WP_187551866.1">
    <property type="nucleotide sequence ID" value="NZ_CP060719.1"/>
</dbReference>
<evidence type="ECO:0000313" key="2">
    <source>
        <dbReference type="Proteomes" id="UP000515804"/>
    </source>
</evidence>
<organism evidence="1 2">
    <name type="scientific">Thermomonas carbonis</name>
    <dbReference type="NCBI Taxonomy" id="1463158"/>
    <lineage>
        <taxon>Bacteria</taxon>
        <taxon>Pseudomonadati</taxon>
        <taxon>Pseudomonadota</taxon>
        <taxon>Gammaproteobacteria</taxon>
        <taxon>Lysobacterales</taxon>
        <taxon>Lysobacteraceae</taxon>
        <taxon>Thermomonas</taxon>
    </lineage>
</organism>
<gene>
    <name evidence="1" type="ORF">H9L16_11745</name>
</gene>
<sequence length="220" mass="24180">MPNDIANSVKEQISLLQFICEMPIKDDPRDRLAHDSAKYASELGHSSSLLLGPENTAAFHILLRCIIESILKLAWGLRSAENAMSLERTAHNEFRRNLKSLINEGVLSLEDSDGGLSLDETVIQLAVIDSGDKAPNVREMSKALGLEHFYQVLYKMLSMHTHGTSSIVSPNPPQSKITDRAHALLGGLETVKILSGKWLALRELVDPISLQAALLPAKRP</sequence>
<dbReference type="Proteomes" id="UP000515804">
    <property type="component" value="Chromosome"/>
</dbReference>
<dbReference type="KEGG" id="tcn:H9L16_11745"/>
<dbReference type="Pfam" id="PF18928">
    <property type="entry name" value="DUF5677"/>
    <property type="match status" value="1"/>
</dbReference>